<reference evidence="2" key="1">
    <citation type="journal article" date="2014" name="Front. Microbiol.">
        <title>High frequency of phylogenetically diverse reductive dehalogenase-homologous genes in deep subseafloor sedimentary metagenomes.</title>
        <authorList>
            <person name="Kawai M."/>
            <person name="Futagami T."/>
            <person name="Toyoda A."/>
            <person name="Takaki Y."/>
            <person name="Nishi S."/>
            <person name="Hori S."/>
            <person name="Arai W."/>
            <person name="Tsubouchi T."/>
            <person name="Morono Y."/>
            <person name="Uchiyama I."/>
            <person name="Ito T."/>
            <person name="Fujiyama A."/>
            <person name="Inagaki F."/>
            <person name="Takami H."/>
        </authorList>
    </citation>
    <scope>NUCLEOTIDE SEQUENCE</scope>
    <source>
        <strain evidence="2">Expedition CK06-06</strain>
    </source>
</reference>
<feature type="non-terminal residue" evidence="2">
    <location>
        <position position="1"/>
    </location>
</feature>
<organism evidence="2">
    <name type="scientific">marine sediment metagenome</name>
    <dbReference type="NCBI Taxonomy" id="412755"/>
    <lineage>
        <taxon>unclassified sequences</taxon>
        <taxon>metagenomes</taxon>
        <taxon>ecological metagenomes</taxon>
    </lineage>
</organism>
<comment type="caution">
    <text evidence="2">The sequence shown here is derived from an EMBL/GenBank/DDBJ whole genome shotgun (WGS) entry which is preliminary data.</text>
</comment>
<dbReference type="AlphaFoldDB" id="X1CJY8"/>
<evidence type="ECO:0000256" key="1">
    <source>
        <dbReference type="SAM" id="Coils"/>
    </source>
</evidence>
<gene>
    <name evidence="2" type="ORF">S01H4_38675</name>
</gene>
<evidence type="ECO:0000313" key="2">
    <source>
        <dbReference type="EMBL" id="GAG93357.1"/>
    </source>
</evidence>
<protein>
    <submittedName>
        <fullName evidence="2">Uncharacterized protein</fullName>
    </submittedName>
</protein>
<dbReference type="EMBL" id="BART01020874">
    <property type="protein sequence ID" value="GAG93357.1"/>
    <property type="molecule type" value="Genomic_DNA"/>
</dbReference>
<feature type="coiled-coil region" evidence="1">
    <location>
        <begin position="10"/>
        <end position="37"/>
    </location>
</feature>
<proteinExistence type="predicted"/>
<accession>X1CJY8</accession>
<sequence length="51" mass="6180">ARPEGEWVAYKTYNKELEEKDKEIERLKELVKIAYAEGRYFETGYIDESKY</sequence>
<keyword evidence="1" id="KW-0175">Coiled coil</keyword>
<name>X1CJY8_9ZZZZ</name>